<feature type="compositionally biased region" description="Basic and acidic residues" evidence="1">
    <location>
        <begin position="15"/>
        <end position="26"/>
    </location>
</feature>
<feature type="region of interest" description="Disordered" evidence="1">
    <location>
        <begin position="1"/>
        <end position="30"/>
    </location>
</feature>
<name>A0A831STT7_PROAE</name>
<evidence type="ECO:0008006" key="3">
    <source>
        <dbReference type="Google" id="ProtNLM"/>
    </source>
</evidence>
<organism evidence="2">
    <name type="scientific">Prosthecochloris aestuarii</name>
    <dbReference type="NCBI Taxonomy" id="1102"/>
    <lineage>
        <taxon>Bacteria</taxon>
        <taxon>Pseudomonadati</taxon>
        <taxon>Chlorobiota</taxon>
        <taxon>Chlorobiia</taxon>
        <taxon>Chlorobiales</taxon>
        <taxon>Chlorobiaceae</taxon>
        <taxon>Prosthecochloris</taxon>
    </lineage>
</organism>
<evidence type="ECO:0000256" key="1">
    <source>
        <dbReference type="SAM" id="MobiDB-lite"/>
    </source>
</evidence>
<feature type="compositionally biased region" description="Polar residues" evidence="1">
    <location>
        <begin position="1"/>
        <end position="14"/>
    </location>
</feature>
<sequence>MMQEIPGSNPQTHTAGEHRTTSERIPEQISGISEHIADMYNQFRESGYYSSIQDSKHQLREYIKNNPLQSVLYSAGAGLLLGLLFHRKR</sequence>
<dbReference type="Proteomes" id="UP000886335">
    <property type="component" value="Unassembled WGS sequence"/>
</dbReference>
<accession>A0A831STT7</accession>
<comment type="caution">
    <text evidence="2">The sequence shown here is derived from an EMBL/GenBank/DDBJ whole genome shotgun (WGS) entry which is preliminary data.</text>
</comment>
<gene>
    <name evidence="2" type="ORF">ENN50_09595</name>
</gene>
<evidence type="ECO:0000313" key="2">
    <source>
        <dbReference type="EMBL" id="HED31909.1"/>
    </source>
</evidence>
<dbReference type="AlphaFoldDB" id="A0A831STT7"/>
<reference evidence="2" key="1">
    <citation type="journal article" date="2020" name="mSystems">
        <title>Genome- and Community-Level Interaction Insights into Carbon Utilization and Element Cycling Functions of Hydrothermarchaeota in Hydrothermal Sediment.</title>
        <authorList>
            <person name="Zhou Z."/>
            <person name="Liu Y."/>
            <person name="Xu W."/>
            <person name="Pan J."/>
            <person name="Luo Z.H."/>
            <person name="Li M."/>
        </authorList>
    </citation>
    <scope>NUCLEOTIDE SEQUENCE [LARGE SCALE GENOMIC DNA]</scope>
    <source>
        <strain evidence="2">SpSt-1181</strain>
    </source>
</reference>
<dbReference type="EMBL" id="DSBW01000217">
    <property type="protein sequence ID" value="HED31909.1"/>
    <property type="molecule type" value="Genomic_DNA"/>
</dbReference>
<protein>
    <recommendedName>
        <fullName evidence="3">DUF883 domain-containing protein</fullName>
    </recommendedName>
</protein>
<proteinExistence type="predicted"/>